<gene>
    <name evidence="1" type="ORF">HJG59_008221</name>
</gene>
<dbReference type="AlphaFoldDB" id="A0A7J8FZ33"/>
<comment type="caution">
    <text evidence="1">The sequence shown here is derived from an EMBL/GenBank/DDBJ whole genome shotgun (WGS) entry which is preliminary data.</text>
</comment>
<reference evidence="1 2" key="1">
    <citation type="journal article" date="2020" name="Nature">
        <title>Six reference-quality genomes reveal evolution of bat adaptations.</title>
        <authorList>
            <person name="Jebb D."/>
            <person name="Huang Z."/>
            <person name="Pippel M."/>
            <person name="Hughes G.M."/>
            <person name="Lavrichenko K."/>
            <person name="Devanna P."/>
            <person name="Winkler S."/>
            <person name="Jermiin L.S."/>
            <person name="Skirmuntt E.C."/>
            <person name="Katzourakis A."/>
            <person name="Burkitt-Gray L."/>
            <person name="Ray D.A."/>
            <person name="Sullivan K.A.M."/>
            <person name="Roscito J.G."/>
            <person name="Kirilenko B.M."/>
            <person name="Davalos L.M."/>
            <person name="Corthals A.P."/>
            <person name="Power M.L."/>
            <person name="Jones G."/>
            <person name="Ransome R.D."/>
            <person name="Dechmann D.K.N."/>
            <person name="Locatelli A.G."/>
            <person name="Puechmaille S.J."/>
            <person name="Fedrigo O."/>
            <person name="Jarvis E.D."/>
            <person name="Hiller M."/>
            <person name="Vernes S.C."/>
            <person name="Myers E.W."/>
            <person name="Teeling E.C."/>
        </authorList>
    </citation>
    <scope>NUCLEOTIDE SEQUENCE [LARGE SCALE GENOMIC DNA]</scope>
    <source>
        <strain evidence="1">MMolMol1</strain>
        <tissue evidence="1">Muscle</tissue>
    </source>
</reference>
<protein>
    <submittedName>
        <fullName evidence="1">Uncharacterized protein</fullName>
    </submittedName>
</protein>
<evidence type="ECO:0000313" key="1">
    <source>
        <dbReference type="EMBL" id="KAF6452918.1"/>
    </source>
</evidence>
<proteinExistence type="predicted"/>
<accession>A0A7J8FZ33</accession>
<dbReference type="InterPro" id="IPR043129">
    <property type="entry name" value="ATPase_NBD"/>
</dbReference>
<keyword evidence="2" id="KW-1185">Reference proteome</keyword>
<dbReference type="InParanoid" id="A0A7J8FZ33"/>
<sequence>MATAALSYLQKSYKLPDGQVITVGNEWFWCPEALFQPSFLGMESSGIHKSTFNSIMKCDVDIWKDRYDNTVLSGSTTIYPGITDRMQEGDQGLGPQQDEDQDHCPTRAQVLSVDRGLHPGITVHLPADVGQQAGVRRVGPLRCPTQMLLNGPQADAQCCCRVDQV</sequence>
<organism evidence="1 2">
    <name type="scientific">Molossus molossus</name>
    <name type="common">Pallas' mastiff bat</name>
    <name type="synonym">Vespertilio molossus</name>
    <dbReference type="NCBI Taxonomy" id="27622"/>
    <lineage>
        <taxon>Eukaryota</taxon>
        <taxon>Metazoa</taxon>
        <taxon>Chordata</taxon>
        <taxon>Craniata</taxon>
        <taxon>Vertebrata</taxon>
        <taxon>Euteleostomi</taxon>
        <taxon>Mammalia</taxon>
        <taxon>Eutheria</taxon>
        <taxon>Laurasiatheria</taxon>
        <taxon>Chiroptera</taxon>
        <taxon>Yangochiroptera</taxon>
        <taxon>Molossidae</taxon>
        <taxon>Molossus</taxon>
    </lineage>
</organism>
<dbReference type="SUPFAM" id="SSF53067">
    <property type="entry name" value="Actin-like ATPase domain"/>
    <property type="match status" value="1"/>
</dbReference>
<evidence type="ECO:0000313" key="2">
    <source>
        <dbReference type="Proteomes" id="UP000550707"/>
    </source>
</evidence>
<name>A0A7J8FZ33_MOLMO</name>
<dbReference type="Proteomes" id="UP000550707">
    <property type="component" value="Unassembled WGS sequence"/>
</dbReference>
<dbReference type="InterPro" id="IPR004000">
    <property type="entry name" value="Actin"/>
</dbReference>
<dbReference type="Gene3D" id="3.30.420.40">
    <property type="match status" value="1"/>
</dbReference>
<dbReference type="Pfam" id="PF00022">
    <property type="entry name" value="Actin"/>
    <property type="match status" value="1"/>
</dbReference>
<dbReference type="EMBL" id="JACASF010000010">
    <property type="protein sequence ID" value="KAF6452918.1"/>
    <property type="molecule type" value="Genomic_DNA"/>
</dbReference>
<dbReference type="PANTHER" id="PTHR11937">
    <property type="entry name" value="ACTIN"/>
    <property type="match status" value="1"/>
</dbReference>
<dbReference type="Gene3D" id="3.90.640.10">
    <property type="entry name" value="Actin, Chain A, domain 4"/>
    <property type="match status" value="1"/>
</dbReference>